<dbReference type="RefSeq" id="WP_127567237.1">
    <property type="nucleotide sequence ID" value="NZ_BMFB01000003.1"/>
</dbReference>
<evidence type="ECO:0000313" key="1">
    <source>
        <dbReference type="EMBL" id="AZU04359.1"/>
    </source>
</evidence>
<dbReference type="KEGG" id="gak:X907_1830"/>
<accession>A0A3T0EAL9</accession>
<protein>
    <submittedName>
        <fullName evidence="1">Uncharacterized protein</fullName>
    </submittedName>
</protein>
<dbReference type="OrthoDB" id="9800373at2"/>
<dbReference type="Proteomes" id="UP000286954">
    <property type="component" value="Chromosome"/>
</dbReference>
<evidence type="ECO:0000313" key="2">
    <source>
        <dbReference type="Proteomes" id="UP000286954"/>
    </source>
</evidence>
<keyword evidence="2" id="KW-1185">Reference proteome</keyword>
<reference evidence="1 2" key="1">
    <citation type="submission" date="2016-12" db="EMBL/GenBank/DDBJ databases">
        <title>The genome of dimorphic prosthecate Glycocaulis alkaliphilus 6b-8t, isolated from crude oil dictates its adaptability in petroleum environments.</title>
        <authorList>
            <person name="Wu X.-L."/>
            <person name="Geng S."/>
        </authorList>
    </citation>
    <scope>NUCLEOTIDE SEQUENCE [LARGE SCALE GENOMIC DNA]</scope>
    <source>
        <strain evidence="1 2">6B-8</strain>
    </source>
</reference>
<sequence>MDETTDRARTIAWFHQQCIELWPWAIENDGLVLLNANAKLEQSLTAKMERWRDPQAEADYEEARLSFEIERFHFISTIGEAAVRLKWACSTYPELEPHLQKAAHLFTEGRELRNMTVHVDEYFEGRGHQQSRFERSDVIQGVTADASSTVINEHGLWLGGRFNVQIAISEARALQVICQDLIAAGPRIPS</sequence>
<gene>
    <name evidence="1" type="ORF">X907_1830</name>
</gene>
<organism evidence="1 2">
    <name type="scientific">Glycocaulis alkaliphilus</name>
    <dbReference type="NCBI Taxonomy" id="1434191"/>
    <lineage>
        <taxon>Bacteria</taxon>
        <taxon>Pseudomonadati</taxon>
        <taxon>Pseudomonadota</taxon>
        <taxon>Alphaproteobacteria</taxon>
        <taxon>Maricaulales</taxon>
        <taxon>Maricaulaceae</taxon>
        <taxon>Glycocaulis</taxon>
    </lineage>
</organism>
<proteinExistence type="predicted"/>
<dbReference type="AlphaFoldDB" id="A0A3T0EAL9"/>
<dbReference type="EMBL" id="CP018911">
    <property type="protein sequence ID" value="AZU04359.1"/>
    <property type="molecule type" value="Genomic_DNA"/>
</dbReference>
<name>A0A3T0EAL9_9PROT</name>